<organism evidence="1 2">
    <name type="scientific">Companilactobacillus ginsenosidimutans</name>
    <dbReference type="NCBI Taxonomy" id="1007676"/>
    <lineage>
        <taxon>Bacteria</taxon>
        <taxon>Bacillati</taxon>
        <taxon>Bacillota</taxon>
        <taxon>Bacilli</taxon>
        <taxon>Lactobacillales</taxon>
        <taxon>Lactobacillaceae</taxon>
        <taxon>Companilactobacillus</taxon>
    </lineage>
</organism>
<dbReference type="InterPro" id="IPR006439">
    <property type="entry name" value="HAD-SF_hydro_IA"/>
</dbReference>
<dbReference type="EMBL" id="CP012034">
    <property type="protein sequence ID" value="AKP67468.1"/>
    <property type="molecule type" value="Genomic_DNA"/>
</dbReference>
<dbReference type="NCBIfam" id="TIGR01549">
    <property type="entry name" value="HAD-SF-IA-v1"/>
    <property type="match status" value="1"/>
</dbReference>
<dbReference type="STRING" id="1007676.ABM34_07955"/>
<dbReference type="InterPro" id="IPR011951">
    <property type="entry name" value="HAD-SF_hydro_IA_YjjG/PynA"/>
</dbReference>
<dbReference type="KEGG" id="lgn:ABM34_07955"/>
<name>A0A0H4QL89_9LACO</name>
<dbReference type="Gene3D" id="3.40.50.1000">
    <property type="entry name" value="HAD superfamily/HAD-like"/>
    <property type="match status" value="1"/>
</dbReference>
<dbReference type="InterPro" id="IPR052550">
    <property type="entry name" value="Pyrimidine_5'-ntase_YjjG"/>
</dbReference>
<dbReference type="AlphaFoldDB" id="A0A0H4QL89"/>
<sequence length="226" mass="25790">MTYKNILFDLDNTIFDTKKNANLALHKMKIADSFPFNEEHMKWWFQVNDLLWGQFEAGDISRKELLDSRFTTYFNKYNIEADSAKSEVEFQALFAAEHALMPNAWTMLENVSQKHHLFVVSNGSKQKQLTQLAGADINQFFDKIFLAEDIGYKKPDVQFFDAVQSDIQGATTSNMLVVGDSLTADIDGANRSNIDSVWYDTELDGNNSQINPTYTIANLNELESLM</sequence>
<reference evidence="2" key="1">
    <citation type="submission" date="2015-07" db="EMBL/GenBank/DDBJ databases">
        <title>Lactobacillus ginsenosidimutans/EMML 3141/ whole genome sequencing.</title>
        <authorList>
            <person name="Kim M.K."/>
            <person name="Im W.-T."/>
            <person name="Srinivasan S."/>
            <person name="Lee J.-J."/>
        </authorList>
    </citation>
    <scope>NUCLEOTIDE SEQUENCE [LARGE SCALE GENOMIC DNA]</scope>
    <source>
        <strain evidence="2">EMML 3041</strain>
    </source>
</reference>
<dbReference type="GO" id="GO:0008253">
    <property type="term" value="F:5'-nucleotidase activity"/>
    <property type="evidence" value="ECO:0007669"/>
    <property type="project" value="InterPro"/>
</dbReference>
<dbReference type="Proteomes" id="UP000036106">
    <property type="component" value="Chromosome"/>
</dbReference>
<dbReference type="SFLD" id="SFLDG01129">
    <property type="entry name" value="C1.5:_HAD__Beta-PGM__Phosphata"/>
    <property type="match status" value="1"/>
</dbReference>
<dbReference type="RefSeq" id="WP_048704804.1">
    <property type="nucleotide sequence ID" value="NZ_CP012034.1"/>
</dbReference>
<dbReference type="Pfam" id="PF00702">
    <property type="entry name" value="Hydrolase"/>
    <property type="match status" value="1"/>
</dbReference>
<dbReference type="PANTHER" id="PTHR47478">
    <property type="match status" value="1"/>
</dbReference>
<dbReference type="InterPro" id="IPR023214">
    <property type="entry name" value="HAD_sf"/>
</dbReference>
<dbReference type="SUPFAM" id="SSF56784">
    <property type="entry name" value="HAD-like"/>
    <property type="match status" value="1"/>
</dbReference>
<evidence type="ECO:0000313" key="2">
    <source>
        <dbReference type="Proteomes" id="UP000036106"/>
    </source>
</evidence>
<dbReference type="SFLD" id="SFLDS00003">
    <property type="entry name" value="Haloacid_Dehalogenase"/>
    <property type="match status" value="1"/>
</dbReference>
<protein>
    <recommendedName>
        <fullName evidence="3">HAD family hydrolase</fullName>
    </recommendedName>
</protein>
<accession>A0A0H4QL89</accession>
<dbReference type="PANTHER" id="PTHR47478:SF1">
    <property type="entry name" value="PYRIMIDINE 5'-NUCLEOTIDASE YJJG"/>
    <property type="match status" value="1"/>
</dbReference>
<dbReference type="InterPro" id="IPR036412">
    <property type="entry name" value="HAD-like_sf"/>
</dbReference>
<gene>
    <name evidence="1" type="ORF">ABM34_07955</name>
</gene>
<dbReference type="OrthoDB" id="9802350at2"/>
<dbReference type="PATRIC" id="fig|1007676.4.peg.1603"/>
<evidence type="ECO:0000313" key="1">
    <source>
        <dbReference type="EMBL" id="AKP67468.1"/>
    </source>
</evidence>
<dbReference type="InterPro" id="IPR023198">
    <property type="entry name" value="PGP-like_dom2"/>
</dbReference>
<keyword evidence="2" id="KW-1185">Reference proteome</keyword>
<dbReference type="NCBIfam" id="TIGR02254">
    <property type="entry name" value="YjjG_YfnB"/>
    <property type="match status" value="1"/>
</dbReference>
<dbReference type="Gene3D" id="1.10.150.240">
    <property type="entry name" value="Putative phosphatase, domain 2"/>
    <property type="match status" value="1"/>
</dbReference>
<proteinExistence type="predicted"/>
<evidence type="ECO:0008006" key="3">
    <source>
        <dbReference type="Google" id="ProtNLM"/>
    </source>
</evidence>